<dbReference type="EMBL" id="CAJOBQ010000173">
    <property type="protein sequence ID" value="CAF4282453.1"/>
    <property type="molecule type" value="Genomic_DNA"/>
</dbReference>
<name>A0A820PW27_9BILA</name>
<comment type="caution">
    <text evidence="4">The sequence shown here is derived from an EMBL/GenBank/DDBJ whole genome shotgun (WGS) entry which is preliminary data.</text>
</comment>
<dbReference type="Proteomes" id="UP000663851">
    <property type="component" value="Unassembled WGS sequence"/>
</dbReference>
<keyword evidence="7" id="KW-1185">Reference proteome</keyword>
<feature type="transmembrane region" description="Helical" evidence="1">
    <location>
        <begin position="15"/>
        <end position="36"/>
    </location>
</feature>
<dbReference type="Proteomes" id="UP000663848">
    <property type="component" value="Unassembled WGS sequence"/>
</dbReference>
<evidence type="ECO:0000313" key="3">
    <source>
        <dbReference type="EMBL" id="CAF4282453.1"/>
    </source>
</evidence>
<sequence length="384" mass="44416">MCCCHCSWLYRKLPYLHALTDLLKMIFVIVHIALFFSPLSTNKGVVPKEYSKKYVSAFIIDWISSIIPTLVGLFTALIILVILWKLFACCINVSIGLYATAPSGDNNCGTLADICTFSLTFIFNTLCLNFYRYYVRWHYRPQHDNHCHCRSKKHERYLPYHMVGEYRDSRTLGNRPYSDKPCHKRTLDHIAVFHSSDFQPQDRWRDIPQPPAIIPSKNSKLFCLKSKEENNQTHYIGFHTTDPTSTISIAHSDFRSGKNGWLSPGVYFARSIDGTIGKAKSSGGAHIIAEIRMGKVLKVEREVITRSHLRFNAEMYVLVHHMEWQENYDTCCMIHEHDHRDEFAIKDAATQIIKWVIVIDQEFDPKVEKYELTTEFDSTTCGCI</sequence>
<evidence type="ECO:0000313" key="4">
    <source>
        <dbReference type="EMBL" id="CAF4408930.1"/>
    </source>
</evidence>
<dbReference type="EMBL" id="CAJOBO010001784">
    <property type="protein sequence ID" value="CAF4408930.1"/>
    <property type="molecule type" value="Genomic_DNA"/>
</dbReference>
<evidence type="ECO:0000313" key="7">
    <source>
        <dbReference type="Proteomes" id="UP000663873"/>
    </source>
</evidence>
<evidence type="ECO:0000313" key="2">
    <source>
        <dbReference type="EMBL" id="CAF4116298.1"/>
    </source>
</evidence>
<reference evidence="4" key="1">
    <citation type="submission" date="2021-02" db="EMBL/GenBank/DDBJ databases">
        <authorList>
            <person name="Nowell W R."/>
        </authorList>
    </citation>
    <scope>NUCLEOTIDE SEQUENCE</scope>
</reference>
<dbReference type="Proteomes" id="UP000663873">
    <property type="component" value="Unassembled WGS sequence"/>
</dbReference>
<evidence type="ECO:0000313" key="5">
    <source>
        <dbReference type="EMBL" id="CAF4450477.1"/>
    </source>
</evidence>
<keyword evidence="1" id="KW-1133">Transmembrane helix</keyword>
<feature type="transmembrane region" description="Helical" evidence="1">
    <location>
        <begin position="57"/>
        <end position="84"/>
    </location>
</feature>
<evidence type="ECO:0000256" key="1">
    <source>
        <dbReference type="SAM" id="Phobius"/>
    </source>
</evidence>
<gene>
    <name evidence="4" type="ORF">HFQ381_LOCUS20656</name>
    <name evidence="5" type="ORF">QYT958_LOCUS607</name>
    <name evidence="3" type="ORF">TSG867_LOCUS5074</name>
    <name evidence="2" type="ORF">UJA718_LOCUS1255</name>
</gene>
<protein>
    <submittedName>
        <fullName evidence="4">Uncharacterized protein</fullName>
    </submittedName>
</protein>
<organism evidence="4 6">
    <name type="scientific">Rotaria socialis</name>
    <dbReference type="NCBI Taxonomy" id="392032"/>
    <lineage>
        <taxon>Eukaryota</taxon>
        <taxon>Metazoa</taxon>
        <taxon>Spiralia</taxon>
        <taxon>Gnathifera</taxon>
        <taxon>Rotifera</taxon>
        <taxon>Eurotatoria</taxon>
        <taxon>Bdelloidea</taxon>
        <taxon>Philodinida</taxon>
        <taxon>Philodinidae</taxon>
        <taxon>Rotaria</taxon>
    </lineage>
</organism>
<accession>A0A820PW27</accession>
<proteinExistence type="predicted"/>
<dbReference type="Proteomes" id="UP000663862">
    <property type="component" value="Unassembled WGS sequence"/>
</dbReference>
<dbReference type="AlphaFoldDB" id="A0A820PW27"/>
<dbReference type="EMBL" id="CAJOBP010000074">
    <property type="protein sequence ID" value="CAF4116298.1"/>
    <property type="molecule type" value="Genomic_DNA"/>
</dbReference>
<keyword evidence="1" id="KW-0472">Membrane</keyword>
<keyword evidence="1" id="KW-0812">Transmembrane</keyword>
<dbReference type="EMBL" id="CAJOBR010000028">
    <property type="protein sequence ID" value="CAF4450477.1"/>
    <property type="molecule type" value="Genomic_DNA"/>
</dbReference>
<evidence type="ECO:0000313" key="6">
    <source>
        <dbReference type="Proteomes" id="UP000663851"/>
    </source>
</evidence>